<dbReference type="Pfam" id="PF01753">
    <property type="entry name" value="zf-MYND"/>
    <property type="match status" value="1"/>
</dbReference>
<dbReference type="EMBL" id="QPFP01000030">
    <property type="protein sequence ID" value="TEB28794.1"/>
    <property type="molecule type" value="Genomic_DNA"/>
</dbReference>
<evidence type="ECO:0000313" key="5">
    <source>
        <dbReference type="EMBL" id="TEB28794.1"/>
    </source>
</evidence>
<comment type="caution">
    <text evidence="5">The sequence shown here is derived from an EMBL/GenBank/DDBJ whole genome shotgun (WGS) entry which is preliminary data.</text>
</comment>
<keyword evidence="3" id="KW-0862">Zinc</keyword>
<dbReference type="GO" id="GO:0008270">
    <property type="term" value="F:zinc ion binding"/>
    <property type="evidence" value="ECO:0007669"/>
    <property type="project" value="UniProtKB-KW"/>
</dbReference>
<evidence type="ECO:0000256" key="1">
    <source>
        <dbReference type="ARBA" id="ARBA00022723"/>
    </source>
</evidence>
<reference evidence="5 6" key="1">
    <citation type="journal article" date="2019" name="Nat. Ecol. Evol.">
        <title>Megaphylogeny resolves global patterns of mushroom evolution.</title>
        <authorList>
            <person name="Varga T."/>
            <person name="Krizsan K."/>
            <person name="Foldi C."/>
            <person name="Dima B."/>
            <person name="Sanchez-Garcia M."/>
            <person name="Sanchez-Ramirez S."/>
            <person name="Szollosi G.J."/>
            <person name="Szarkandi J.G."/>
            <person name="Papp V."/>
            <person name="Albert L."/>
            <person name="Andreopoulos W."/>
            <person name="Angelini C."/>
            <person name="Antonin V."/>
            <person name="Barry K.W."/>
            <person name="Bougher N.L."/>
            <person name="Buchanan P."/>
            <person name="Buyck B."/>
            <person name="Bense V."/>
            <person name="Catcheside P."/>
            <person name="Chovatia M."/>
            <person name="Cooper J."/>
            <person name="Damon W."/>
            <person name="Desjardin D."/>
            <person name="Finy P."/>
            <person name="Geml J."/>
            <person name="Haridas S."/>
            <person name="Hughes K."/>
            <person name="Justo A."/>
            <person name="Karasinski D."/>
            <person name="Kautmanova I."/>
            <person name="Kiss B."/>
            <person name="Kocsube S."/>
            <person name="Kotiranta H."/>
            <person name="LaButti K.M."/>
            <person name="Lechner B.E."/>
            <person name="Liimatainen K."/>
            <person name="Lipzen A."/>
            <person name="Lukacs Z."/>
            <person name="Mihaltcheva S."/>
            <person name="Morgado L.N."/>
            <person name="Niskanen T."/>
            <person name="Noordeloos M.E."/>
            <person name="Ohm R.A."/>
            <person name="Ortiz-Santana B."/>
            <person name="Ovrebo C."/>
            <person name="Racz N."/>
            <person name="Riley R."/>
            <person name="Savchenko A."/>
            <person name="Shiryaev A."/>
            <person name="Soop K."/>
            <person name="Spirin V."/>
            <person name="Szebenyi C."/>
            <person name="Tomsovsky M."/>
            <person name="Tulloss R.E."/>
            <person name="Uehling J."/>
            <person name="Grigoriev I.V."/>
            <person name="Vagvolgyi C."/>
            <person name="Papp T."/>
            <person name="Martin F.M."/>
            <person name="Miettinen O."/>
            <person name="Hibbett D.S."/>
            <person name="Nagy L.G."/>
        </authorList>
    </citation>
    <scope>NUCLEOTIDE SEQUENCE [LARGE SCALE GENOMIC DNA]</scope>
    <source>
        <strain evidence="5 6">FP101781</strain>
    </source>
</reference>
<evidence type="ECO:0000256" key="3">
    <source>
        <dbReference type="ARBA" id="ARBA00022833"/>
    </source>
</evidence>
<keyword evidence="6" id="KW-1185">Reference proteome</keyword>
<dbReference type="SUPFAM" id="SSF144232">
    <property type="entry name" value="HIT/MYND zinc finger-like"/>
    <property type="match status" value="1"/>
</dbReference>
<dbReference type="InterPro" id="IPR002893">
    <property type="entry name" value="Znf_MYND"/>
</dbReference>
<evidence type="ECO:0000313" key="6">
    <source>
        <dbReference type="Proteomes" id="UP000298030"/>
    </source>
</evidence>
<feature type="domain" description="MYND-type" evidence="4">
    <location>
        <begin position="1"/>
        <end position="20"/>
    </location>
</feature>
<keyword evidence="1" id="KW-0479">Metal-binding</keyword>
<keyword evidence="2" id="KW-0863">Zinc-finger</keyword>
<protein>
    <recommendedName>
        <fullName evidence="4">MYND-type domain-containing protein</fullName>
    </recommendedName>
</protein>
<dbReference type="OrthoDB" id="10570052at2759"/>
<name>A0A4Y7T4B8_COPMI</name>
<evidence type="ECO:0000259" key="4">
    <source>
        <dbReference type="Pfam" id="PF01753"/>
    </source>
</evidence>
<evidence type="ECO:0000256" key="2">
    <source>
        <dbReference type="ARBA" id="ARBA00022771"/>
    </source>
</evidence>
<gene>
    <name evidence="5" type="ORF">FA13DRAFT_1735315</name>
</gene>
<dbReference type="AlphaFoldDB" id="A0A4Y7T4B8"/>
<sequence>MYCSPECQQADWETLHKRECRAAQTAYDQGERFISESHFPDFVTERGRMYFVSIMFGLPRYAQHRRAFHADFVTRKTDTAMLKLHTSTWLFGGSRCKSWGSLGGLDTPDGGEGHYLDDRARALAQSYTVDEAKEGIRLVAAEVGFYDKTVHVLAKVKSLTRLERGTTRYCIAL</sequence>
<organism evidence="5 6">
    <name type="scientific">Coprinellus micaceus</name>
    <name type="common">Glistening ink-cap mushroom</name>
    <name type="synonym">Coprinus micaceus</name>
    <dbReference type="NCBI Taxonomy" id="71717"/>
    <lineage>
        <taxon>Eukaryota</taxon>
        <taxon>Fungi</taxon>
        <taxon>Dikarya</taxon>
        <taxon>Basidiomycota</taxon>
        <taxon>Agaricomycotina</taxon>
        <taxon>Agaricomycetes</taxon>
        <taxon>Agaricomycetidae</taxon>
        <taxon>Agaricales</taxon>
        <taxon>Agaricineae</taxon>
        <taxon>Psathyrellaceae</taxon>
        <taxon>Coprinellus</taxon>
    </lineage>
</organism>
<dbReference type="Proteomes" id="UP000298030">
    <property type="component" value="Unassembled WGS sequence"/>
</dbReference>
<accession>A0A4Y7T4B8</accession>
<dbReference type="Gene3D" id="6.10.140.2220">
    <property type="match status" value="1"/>
</dbReference>
<proteinExistence type="predicted"/>